<protein>
    <submittedName>
        <fullName evidence="2">Monooxygenase</fullName>
    </submittedName>
</protein>
<evidence type="ECO:0000313" key="2">
    <source>
        <dbReference type="EMBL" id="RBQ16217.1"/>
    </source>
</evidence>
<dbReference type="Proteomes" id="UP000253303">
    <property type="component" value="Unassembled WGS sequence"/>
</dbReference>
<dbReference type="PANTHER" id="PTHR46865:SF2">
    <property type="entry name" value="MONOOXYGENASE"/>
    <property type="match status" value="1"/>
</dbReference>
<feature type="domain" description="FAD-binding" evidence="1">
    <location>
        <begin position="11"/>
        <end position="319"/>
    </location>
</feature>
<dbReference type="OrthoDB" id="3356051at2"/>
<organism evidence="2 3">
    <name type="scientific">Spongiactinospora rosea</name>
    <dbReference type="NCBI Taxonomy" id="2248750"/>
    <lineage>
        <taxon>Bacteria</taxon>
        <taxon>Bacillati</taxon>
        <taxon>Actinomycetota</taxon>
        <taxon>Actinomycetes</taxon>
        <taxon>Streptosporangiales</taxon>
        <taxon>Streptosporangiaceae</taxon>
        <taxon>Spongiactinospora</taxon>
    </lineage>
</organism>
<dbReference type="Gene3D" id="3.50.50.60">
    <property type="entry name" value="FAD/NAD(P)-binding domain"/>
    <property type="match status" value="1"/>
</dbReference>
<keyword evidence="2" id="KW-0503">Monooxygenase</keyword>
<keyword evidence="2" id="KW-0560">Oxidoreductase</keyword>
<dbReference type="InterPro" id="IPR036188">
    <property type="entry name" value="FAD/NAD-bd_sf"/>
</dbReference>
<dbReference type="Gene3D" id="3.30.9.10">
    <property type="entry name" value="D-Amino Acid Oxidase, subunit A, domain 2"/>
    <property type="match status" value="1"/>
</dbReference>
<comment type="caution">
    <text evidence="2">The sequence shown here is derived from an EMBL/GenBank/DDBJ whole genome shotgun (WGS) entry which is preliminary data.</text>
</comment>
<dbReference type="GO" id="GO:0071949">
    <property type="term" value="F:FAD binding"/>
    <property type="evidence" value="ECO:0007669"/>
    <property type="project" value="InterPro"/>
</dbReference>
<dbReference type="InterPro" id="IPR002938">
    <property type="entry name" value="FAD-bd"/>
</dbReference>
<proteinExistence type="predicted"/>
<dbReference type="Pfam" id="PF01494">
    <property type="entry name" value="FAD_binding_3"/>
    <property type="match status" value="1"/>
</dbReference>
<evidence type="ECO:0000313" key="3">
    <source>
        <dbReference type="Proteomes" id="UP000253303"/>
    </source>
</evidence>
<dbReference type="GO" id="GO:0004497">
    <property type="term" value="F:monooxygenase activity"/>
    <property type="evidence" value="ECO:0007669"/>
    <property type="project" value="UniProtKB-KW"/>
</dbReference>
<evidence type="ECO:0000259" key="1">
    <source>
        <dbReference type="Pfam" id="PF01494"/>
    </source>
</evidence>
<sequence length="386" mass="41015">MGCVVGEQRTALISGAGVGGPTLAYWLARYGFRVTVVERAREPRSSGNPVDVKGPAVGIARRMGVLPRLREAATGNTGVTFVDANGRRTGRLDMRAVQRPGEIELPRGDLAAILFEAGREQAEFVFDDSIASLGQDERGVEVAFESGTARRFDLVIGADGLHSVTRRLTFGTGLVHHMGLYVATMPLGGGPGQGSRDILLHNVPGKAVAVCPVPGGEGAFFLYRAPAEPGFDHRDTGLHKRMLARAFAGVSWRAPELLERVGSAADLYFDSVSRVALPRWWQGRVALLGDAASCASLFGDGSTLAMAGAYTLAGELAASPDDPRAAFQRYESGHRRLADPKQRGVRLAAGLLVPATRHGILARNLALRMWPAVSAITGHLRPSPSP</sequence>
<keyword evidence="3" id="KW-1185">Reference proteome</keyword>
<dbReference type="PANTHER" id="PTHR46865">
    <property type="entry name" value="OXIDOREDUCTASE-RELATED"/>
    <property type="match status" value="1"/>
</dbReference>
<dbReference type="AlphaFoldDB" id="A0A366LQX6"/>
<accession>A0A366LQX6</accession>
<dbReference type="InterPro" id="IPR051704">
    <property type="entry name" value="FAD_aromatic-hydroxylase"/>
</dbReference>
<name>A0A366LQX6_9ACTN</name>
<dbReference type="SUPFAM" id="SSF51905">
    <property type="entry name" value="FAD/NAD(P)-binding domain"/>
    <property type="match status" value="1"/>
</dbReference>
<dbReference type="EMBL" id="QMEY01000018">
    <property type="protein sequence ID" value="RBQ16217.1"/>
    <property type="molecule type" value="Genomic_DNA"/>
</dbReference>
<dbReference type="PRINTS" id="PR00420">
    <property type="entry name" value="RNGMNOXGNASE"/>
</dbReference>
<gene>
    <name evidence="2" type="ORF">DP939_31905</name>
</gene>
<reference evidence="2 3" key="1">
    <citation type="submission" date="2018-06" db="EMBL/GenBank/DDBJ databases">
        <title>Sphaerisporangium craniellae sp. nov., isolated from a marine sponge in the South China Sea.</title>
        <authorList>
            <person name="Li L."/>
        </authorList>
    </citation>
    <scope>NUCLEOTIDE SEQUENCE [LARGE SCALE GENOMIC DNA]</scope>
    <source>
        <strain evidence="2 3">LHW63015</strain>
    </source>
</reference>